<protein>
    <submittedName>
        <fullName evidence="1">Uncharacterized protein</fullName>
    </submittedName>
</protein>
<reference evidence="1" key="1">
    <citation type="journal article" date="2015" name="Nature">
        <title>Complex archaea that bridge the gap between prokaryotes and eukaryotes.</title>
        <authorList>
            <person name="Spang A."/>
            <person name="Saw J.H."/>
            <person name="Jorgensen S.L."/>
            <person name="Zaremba-Niedzwiedzka K."/>
            <person name="Martijn J."/>
            <person name="Lind A.E."/>
            <person name="van Eijk R."/>
            <person name="Schleper C."/>
            <person name="Guy L."/>
            <person name="Ettema T.J."/>
        </authorList>
    </citation>
    <scope>NUCLEOTIDE SEQUENCE</scope>
</reference>
<proteinExistence type="predicted"/>
<evidence type="ECO:0000313" key="1">
    <source>
        <dbReference type="EMBL" id="KKM00146.1"/>
    </source>
</evidence>
<gene>
    <name evidence="1" type="ORF">LCGC14_1807390</name>
</gene>
<name>A0A0F9J2F5_9ZZZZ</name>
<organism evidence="1">
    <name type="scientific">marine sediment metagenome</name>
    <dbReference type="NCBI Taxonomy" id="412755"/>
    <lineage>
        <taxon>unclassified sequences</taxon>
        <taxon>metagenomes</taxon>
        <taxon>ecological metagenomes</taxon>
    </lineage>
</organism>
<accession>A0A0F9J2F5</accession>
<comment type="caution">
    <text evidence="1">The sequence shown here is derived from an EMBL/GenBank/DDBJ whole genome shotgun (WGS) entry which is preliminary data.</text>
</comment>
<dbReference type="EMBL" id="LAZR01017504">
    <property type="protein sequence ID" value="KKM00146.1"/>
    <property type="molecule type" value="Genomic_DNA"/>
</dbReference>
<dbReference type="AlphaFoldDB" id="A0A0F9J2F5"/>
<sequence>MKNLSKILLASLFLIGLSTVTAMEKNYEHPFDDLPLELSTEMSHADVIVIAPDSNATALSSVLAAAEEFGVKVVIVGVGDNHNETATELEKVLQFKISETMLEPQSKVYLMPRSKFIEPPRFNYKK</sequence>